<evidence type="ECO:0000256" key="3">
    <source>
        <dbReference type="ARBA" id="ARBA00023274"/>
    </source>
</evidence>
<name>A0A819XVF1_9BILA</name>
<feature type="compositionally biased region" description="Acidic residues" evidence="4">
    <location>
        <begin position="45"/>
        <end position="55"/>
    </location>
</feature>
<keyword evidence="3" id="KW-0687">Ribonucleoprotein</keyword>
<dbReference type="EMBL" id="CAJOAY010006721">
    <property type="protein sequence ID" value="CAF4148916.1"/>
    <property type="molecule type" value="Genomic_DNA"/>
</dbReference>
<evidence type="ECO:0000256" key="2">
    <source>
        <dbReference type="ARBA" id="ARBA00022980"/>
    </source>
</evidence>
<dbReference type="GO" id="GO:1990904">
    <property type="term" value="C:ribonucleoprotein complex"/>
    <property type="evidence" value="ECO:0007669"/>
    <property type="project" value="UniProtKB-KW"/>
</dbReference>
<dbReference type="Gene3D" id="2.20.28.120">
    <property type="entry name" value="Ribosomal protein L33"/>
    <property type="match status" value="1"/>
</dbReference>
<evidence type="ECO:0000313" key="6">
    <source>
        <dbReference type="Proteomes" id="UP000663881"/>
    </source>
</evidence>
<evidence type="ECO:0000256" key="1">
    <source>
        <dbReference type="ARBA" id="ARBA00007596"/>
    </source>
</evidence>
<feature type="compositionally biased region" description="Low complexity" evidence="4">
    <location>
        <begin position="28"/>
        <end position="37"/>
    </location>
</feature>
<comment type="caution">
    <text evidence="5">The sequence shown here is derived from an EMBL/GenBank/DDBJ whole genome shotgun (WGS) entry which is preliminary data.</text>
</comment>
<gene>
    <name evidence="5" type="ORF">OKA104_LOCUS38144</name>
</gene>
<evidence type="ECO:0000313" key="5">
    <source>
        <dbReference type="EMBL" id="CAF4148916.1"/>
    </source>
</evidence>
<accession>A0A819XVF1</accession>
<dbReference type="Proteomes" id="UP000663881">
    <property type="component" value="Unassembled WGS sequence"/>
</dbReference>
<dbReference type="AlphaFoldDB" id="A0A819XVF1"/>
<comment type="similarity">
    <text evidence="1">Belongs to the bacterial ribosomal protein bL33 family.</text>
</comment>
<sequence>KIRNALLQLRRDAIAGKCIRMNSKRKQQQQQQIQQQQSSNHNECNSEDDDDDDVDNQINKKRSTVTCESQATEHRIMRIRERTQDKLEFLHIDPWIDQ</sequence>
<reference evidence="5" key="1">
    <citation type="submission" date="2021-02" db="EMBL/GenBank/DDBJ databases">
        <authorList>
            <person name="Nowell W R."/>
        </authorList>
    </citation>
    <scope>NUCLEOTIDE SEQUENCE</scope>
</reference>
<protein>
    <submittedName>
        <fullName evidence="5">Uncharacterized protein</fullName>
    </submittedName>
</protein>
<organism evidence="5 6">
    <name type="scientific">Adineta steineri</name>
    <dbReference type="NCBI Taxonomy" id="433720"/>
    <lineage>
        <taxon>Eukaryota</taxon>
        <taxon>Metazoa</taxon>
        <taxon>Spiralia</taxon>
        <taxon>Gnathifera</taxon>
        <taxon>Rotifera</taxon>
        <taxon>Eurotatoria</taxon>
        <taxon>Bdelloidea</taxon>
        <taxon>Adinetida</taxon>
        <taxon>Adinetidae</taxon>
        <taxon>Adineta</taxon>
    </lineage>
</organism>
<feature type="non-terminal residue" evidence="5">
    <location>
        <position position="1"/>
    </location>
</feature>
<proteinExistence type="inferred from homology"/>
<dbReference type="InterPro" id="IPR038584">
    <property type="entry name" value="Ribosomal_bL33_sf"/>
</dbReference>
<dbReference type="GO" id="GO:0005840">
    <property type="term" value="C:ribosome"/>
    <property type="evidence" value="ECO:0007669"/>
    <property type="project" value="UniProtKB-KW"/>
</dbReference>
<evidence type="ECO:0000256" key="4">
    <source>
        <dbReference type="SAM" id="MobiDB-lite"/>
    </source>
</evidence>
<keyword evidence="2" id="KW-0689">Ribosomal protein</keyword>
<feature type="region of interest" description="Disordered" evidence="4">
    <location>
        <begin position="22"/>
        <end position="71"/>
    </location>
</feature>